<dbReference type="PANTHER" id="PTHR41786">
    <property type="entry name" value="MOTILITY ACCESSORY FACTOR MAF"/>
    <property type="match status" value="1"/>
</dbReference>
<gene>
    <name evidence="2" type="ORF">IMC75_04005</name>
</gene>
<feature type="domain" description="6-hydroxymethylpterin diphosphokinase MptE-like" evidence="1">
    <location>
        <begin position="205"/>
        <end position="379"/>
    </location>
</feature>
<keyword evidence="3" id="KW-1185">Reference proteome</keyword>
<evidence type="ECO:0000259" key="1">
    <source>
        <dbReference type="Pfam" id="PF01973"/>
    </source>
</evidence>
<dbReference type="InterPro" id="IPR002826">
    <property type="entry name" value="MptE-like"/>
</dbReference>
<sequence length="616" mass="71625">MNELFLKNTQALFEKDQPLALKLRELKECKQFELFQGSNDNLDINIFDKKRKEFIYKNPLEELDENLKLFNGEYLRYPILFFYGLGNGILYKALLSNPLINHIIIFEEELEIIYLVFHYLDLSEEIKNEKVILFYIHLTTFAQIDTLMDYPTIKNYYKIYNLFIHSSFYNFYDIEIINKTIIKAIKSNHTKNGNAPSDSLQGITQLIRNLVPLVTNPSLKDLLKQRKGKNENAIIVSTGPSLIKQLPLLKEYANKASIICADSAYPILAKYNIKPDYVLSLERVEKTSEFFNNDFGDFDKDILFVLVSLVFPKTIEYLKRNNRNFILVHRPLPFAQSLNMDDYGYLGGGMSVANMAYELAVKLEHKNIILIGQDLAYGEDGNSHPKEYHYKSNFENDRKEGLFVTAYGGNGKVETNKWWNIFKEIFEKDIAIYKNTKGIKTFNATEGGARIEGAIEKPFKEICEELLIFQKSNLKPLKITQSKIGSNLKKSKKNIESMLIINQNNIKKLKNILVKISTANKTLKAKSLLKQIDSFKKQLYKKSNGAYELYPHILYHHELRVNAILCKNPKNKNEQNEILKELLNEYEETFKTLLHLFYVFDTTIKDNSIELFQLAR</sequence>
<dbReference type="Pfam" id="PF01973">
    <property type="entry name" value="MptE-like"/>
    <property type="match status" value="1"/>
</dbReference>
<dbReference type="Proteomes" id="UP000595070">
    <property type="component" value="Chromosome"/>
</dbReference>
<reference evidence="2 3" key="1">
    <citation type="submission" date="2020-10" db="EMBL/GenBank/DDBJ databases">
        <title>Campylobacter and Helicobacter PacBio genomes.</title>
        <authorList>
            <person name="Lane C."/>
        </authorList>
    </citation>
    <scope>NUCLEOTIDE SEQUENCE [LARGE SCALE GENOMIC DNA]</scope>
    <source>
        <strain evidence="2 3">2016D-0074</strain>
    </source>
</reference>
<proteinExistence type="predicted"/>
<dbReference type="PANTHER" id="PTHR41786:SF1">
    <property type="entry name" value="6-HYDROXYMETHYLPTERIN DIPHOSPHOKINASE MPTE-LIKE DOMAIN-CONTAINING PROTEIN"/>
    <property type="match status" value="1"/>
</dbReference>
<dbReference type="RefSeq" id="WP_044598196.1">
    <property type="nucleotide sequence ID" value="NZ_CP063079.1"/>
</dbReference>
<dbReference type="EMBL" id="CP063079">
    <property type="protein sequence ID" value="QOQ89628.1"/>
    <property type="molecule type" value="Genomic_DNA"/>
</dbReference>
<protein>
    <submittedName>
        <fullName evidence="2">Motility accessory factor</fullName>
    </submittedName>
</protein>
<organism evidence="2 3">
    <name type="scientific">Campylobacter peloridis</name>
    <dbReference type="NCBI Taxonomy" id="488546"/>
    <lineage>
        <taxon>Bacteria</taxon>
        <taxon>Pseudomonadati</taxon>
        <taxon>Campylobacterota</taxon>
        <taxon>Epsilonproteobacteria</taxon>
        <taxon>Campylobacterales</taxon>
        <taxon>Campylobacteraceae</taxon>
        <taxon>Campylobacter</taxon>
    </lineage>
</organism>
<evidence type="ECO:0000313" key="3">
    <source>
        <dbReference type="Proteomes" id="UP000595070"/>
    </source>
</evidence>
<name>A0ABX6TUK7_9BACT</name>
<evidence type="ECO:0000313" key="2">
    <source>
        <dbReference type="EMBL" id="QOQ89628.1"/>
    </source>
</evidence>
<accession>A0ABX6TUK7</accession>